<sequence>MIIVGAGPTGLMLAGELRLSGVPVTVLERLREPTGQSRGLGFTARAMEVLDQRGLLSRFDSVATSTSGHFGGIELDFGVLEDGHFGARGIPQARTEAVLEEWATELGAEVRRGCELVDLTDDGSGVDVDFEGPQGAERLRASYLVGCDGGRSTTRKKTGIDFPGSEPTLEMFLGDVRGMGLRSRFLGEKVTGGMVMAAPLEDDVDRIIVCERGTPPKQRTEPPDFSEVAAAWERLTGEDIHDATPLWVSAFSDAARQAAEYRRGRVLLAGDAAHVHLPAGGQGLSVGVQDAVNLGWKLAAVLNGWAPNGLLDTYHEERHAVGVRLLRNTRAQGLLYLTGEHMRPLREIFAELLEHGEVARYLAGMVSGLDITYEVGPGDHPLLGKRLPPRKLLTGSGVTSTAELLRSGRGLLLHGGDAGIRESVSGWADRVDVVAAESAEDADRDFFTKDTDAVLVRPDGHVVWATPGGGELGAALRRWFGSPA</sequence>
<keyword evidence="6" id="KW-1185">Reference proteome</keyword>
<comment type="caution">
    <text evidence="5">The sequence shown here is derived from an EMBL/GenBank/DDBJ whole genome shotgun (WGS) entry which is preliminary data.</text>
</comment>
<gene>
    <name evidence="5" type="ORF">FHR84_004299</name>
</gene>
<dbReference type="Pfam" id="PF01494">
    <property type="entry name" value="FAD_binding_3"/>
    <property type="match status" value="1"/>
</dbReference>
<reference evidence="5 6" key="1">
    <citation type="submission" date="2020-07" db="EMBL/GenBank/DDBJ databases">
        <title>Genomic Encyclopedia of Type Strains, Phase III (KMG-III): the genomes of soil and plant-associated and newly described type strains.</title>
        <authorList>
            <person name="Whitman W."/>
        </authorList>
    </citation>
    <scope>NUCLEOTIDE SEQUENCE [LARGE SCALE GENOMIC DNA]</scope>
    <source>
        <strain evidence="5 6">CECT 8576</strain>
    </source>
</reference>
<dbReference type="SUPFAM" id="SSF51905">
    <property type="entry name" value="FAD/NAD(P)-binding domain"/>
    <property type="match status" value="1"/>
</dbReference>
<dbReference type="Pfam" id="PF21274">
    <property type="entry name" value="Rng_hyd_C"/>
    <property type="match status" value="1"/>
</dbReference>
<comment type="cofactor">
    <cofactor evidence="1">
        <name>FAD</name>
        <dbReference type="ChEBI" id="CHEBI:57692"/>
    </cofactor>
</comment>
<accession>A0A852ZDW4</accession>
<dbReference type="EMBL" id="JACBYW010000010">
    <property type="protein sequence ID" value="NYH80927.1"/>
    <property type="molecule type" value="Genomic_DNA"/>
</dbReference>
<evidence type="ECO:0000313" key="6">
    <source>
        <dbReference type="Proteomes" id="UP000548304"/>
    </source>
</evidence>
<evidence type="ECO:0000256" key="3">
    <source>
        <dbReference type="ARBA" id="ARBA00022827"/>
    </source>
</evidence>
<dbReference type="InterPro" id="IPR036188">
    <property type="entry name" value="FAD/NAD-bd_sf"/>
</dbReference>
<organism evidence="5 6">
    <name type="scientific">Actinopolyspora biskrensis</name>
    <dbReference type="NCBI Taxonomy" id="1470178"/>
    <lineage>
        <taxon>Bacteria</taxon>
        <taxon>Bacillati</taxon>
        <taxon>Actinomycetota</taxon>
        <taxon>Actinomycetes</taxon>
        <taxon>Actinopolysporales</taxon>
        <taxon>Actinopolysporaceae</taxon>
        <taxon>Actinopolyspora</taxon>
    </lineage>
</organism>
<evidence type="ECO:0000256" key="2">
    <source>
        <dbReference type="ARBA" id="ARBA00022630"/>
    </source>
</evidence>
<dbReference type="GO" id="GO:0071949">
    <property type="term" value="F:FAD binding"/>
    <property type="evidence" value="ECO:0007669"/>
    <property type="project" value="InterPro"/>
</dbReference>
<dbReference type="InterPro" id="IPR002938">
    <property type="entry name" value="FAD-bd"/>
</dbReference>
<dbReference type="Gene3D" id="3.40.30.120">
    <property type="match status" value="1"/>
</dbReference>
<evidence type="ECO:0000259" key="4">
    <source>
        <dbReference type="Pfam" id="PF01494"/>
    </source>
</evidence>
<evidence type="ECO:0000313" key="5">
    <source>
        <dbReference type="EMBL" id="NYH80927.1"/>
    </source>
</evidence>
<protein>
    <submittedName>
        <fullName evidence="5">Bifunctional hydroxylase/dehydrase</fullName>
    </submittedName>
</protein>
<name>A0A852ZDW4_9ACTN</name>
<dbReference type="GO" id="GO:0016709">
    <property type="term" value="F:oxidoreductase activity, acting on paired donors, with incorporation or reduction of molecular oxygen, NAD(P)H as one donor, and incorporation of one atom of oxygen"/>
    <property type="evidence" value="ECO:0007669"/>
    <property type="project" value="UniProtKB-ARBA"/>
</dbReference>
<dbReference type="Proteomes" id="UP000548304">
    <property type="component" value="Unassembled WGS sequence"/>
</dbReference>
<dbReference type="PRINTS" id="PR00420">
    <property type="entry name" value="RNGMNOXGNASE"/>
</dbReference>
<dbReference type="Gene3D" id="3.50.50.60">
    <property type="entry name" value="FAD/NAD(P)-binding domain"/>
    <property type="match status" value="2"/>
</dbReference>
<keyword evidence="3" id="KW-0274">FAD</keyword>
<feature type="domain" description="FAD-binding" evidence="4">
    <location>
        <begin position="2"/>
        <end position="329"/>
    </location>
</feature>
<dbReference type="PANTHER" id="PTHR43004">
    <property type="entry name" value="TRK SYSTEM POTASSIUM UPTAKE PROTEIN"/>
    <property type="match status" value="1"/>
</dbReference>
<proteinExistence type="predicted"/>
<dbReference type="AlphaFoldDB" id="A0A852ZDW4"/>
<dbReference type="PANTHER" id="PTHR43004:SF19">
    <property type="entry name" value="BINDING MONOOXYGENASE, PUTATIVE (JCVI)-RELATED"/>
    <property type="match status" value="1"/>
</dbReference>
<keyword evidence="2" id="KW-0285">Flavoprotein</keyword>
<evidence type="ECO:0000256" key="1">
    <source>
        <dbReference type="ARBA" id="ARBA00001974"/>
    </source>
</evidence>
<dbReference type="Gene3D" id="3.30.70.2450">
    <property type="match status" value="1"/>
</dbReference>
<dbReference type="InterPro" id="IPR050641">
    <property type="entry name" value="RIFMO-like"/>
</dbReference>